<evidence type="ECO:0000256" key="1">
    <source>
        <dbReference type="ARBA" id="ARBA00004141"/>
    </source>
</evidence>
<dbReference type="CDD" id="cd04606">
    <property type="entry name" value="CBS_pair_Mg_transporter"/>
    <property type="match status" value="1"/>
</dbReference>
<evidence type="ECO:0000259" key="10">
    <source>
        <dbReference type="PROSITE" id="PS51371"/>
    </source>
</evidence>
<dbReference type="PANTHER" id="PTHR43773">
    <property type="entry name" value="MAGNESIUM TRANSPORTER MGTE"/>
    <property type="match status" value="1"/>
</dbReference>
<keyword evidence="8" id="KW-0129">CBS domain</keyword>
<keyword evidence="7 9" id="KW-0472">Membrane</keyword>
<dbReference type="Proteomes" id="UP001597452">
    <property type="component" value="Unassembled WGS sequence"/>
</dbReference>
<evidence type="ECO:0000256" key="8">
    <source>
        <dbReference type="PROSITE-ProRule" id="PRU00703"/>
    </source>
</evidence>
<evidence type="ECO:0000256" key="7">
    <source>
        <dbReference type="ARBA" id="ARBA00023136"/>
    </source>
</evidence>
<dbReference type="InterPro" id="IPR006667">
    <property type="entry name" value="SLC41_membr_dom"/>
</dbReference>
<feature type="domain" description="CBS" evidence="10">
    <location>
        <begin position="143"/>
        <end position="206"/>
    </location>
</feature>
<dbReference type="SUPFAM" id="SSF54631">
    <property type="entry name" value="CBS-domain pair"/>
    <property type="match status" value="1"/>
</dbReference>
<gene>
    <name evidence="11" type="primary">mgtE</name>
    <name evidence="11" type="ORF">ACFSW4_13650</name>
</gene>
<dbReference type="Gene3D" id="1.10.357.20">
    <property type="entry name" value="SLC41 divalent cation transporters, integral membrane domain"/>
    <property type="match status" value="1"/>
</dbReference>
<dbReference type="InterPro" id="IPR046342">
    <property type="entry name" value="CBS_dom_sf"/>
</dbReference>
<comment type="subunit">
    <text evidence="9">Homodimer.</text>
</comment>
<evidence type="ECO:0000256" key="6">
    <source>
        <dbReference type="ARBA" id="ARBA00022989"/>
    </source>
</evidence>
<keyword evidence="9" id="KW-0479">Metal-binding</keyword>
<comment type="similarity">
    <text evidence="2 9">Belongs to the SLC41A transporter family.</text>
</comment>
<keyword evidence="4 9" id="KW-0812">Transmembrane</keyword>
<dbReference type="InterPro" id="IPR036739">
    <property type="entry name" value="SLC41_membr_dom_sf"/>
</dbReference>
<dbReference type="SMART" id="SM00924">
    <property type="entry name" value="MgtE_N"/>
    <property type="match status" value="1"/>
</dbReference>
<feature type="transmembrane region" description="Helical" evidence="9">
    <location>
        <begin position="390"/>
        <end position="414"/>
    </location>
</feature>
<proteinExistence type="inferred from homology"/>
<dbReference type="NCBIfam" id="TIGR00400">
    <property type="entry name" value="mgtE"/>
    <property type="match status" value="1"/>
</dbReference>
<keyword evidence="5 9" id="KW-0460">Magnesium</keyword>
<reference evidence="12" key="1">
    <citation type="journal article" date="2019" name="Int. J. Syst. Evol. Microbiol.">
        <title>The Global Catalogue of Microorganisms (GCM) 10K type strain sequencing project: providing services to taxonomists for standard genome sequencing and annotation.</title>
        <authorList>
            <consortium name="The Broad Institute Genomics Platform"/>
            <consortium name="The Broad Institute Genome Sequencing Center for Infectious Disease"/>
            <person name="Wu L."/>
            <person name="Ma J."/>
        </authorList>
    </citation>
    <scope>NUCLEOTIDE SEQUENCE [LARGE SCALE GENOMIC DNA]</scope>
    <source>
        <strain evidence="12">TISTR 1571</strain>
    </source>
</reference>
<keyword evidence="9" id="KW-1003">Cell membrane</keyword>
<comment type="caution">
    <text evidence="11">The sequence shown here is derived from an EMBL/GenBank/DDBJ whole genome shotgun (WGS) entry which is preliminary data.</text>
</comment>
<comment type="function">
    <text evidence="9">Acts as a magnesium transporter.</text>
</comment>
<dbReference type="Pfam" id="PF03448">
    <property type="entry name" value="MgtE_N"/>
    <property type="match status" value="1"/>
</dbReference>
<dbReference type="RefSeq" id="WP_377330043.1">
    <property type="nucleotide sequence ID" value="NZ_JBHUMZ010000049.1"/>
</dbReference>
<dbReference type="SUPFAM" id="SSF158791">
    <property type="entry name" value="MgtE N-terminal domain-like"/>
    <property type="match status" value="1"/>
</dbReference>
<keyword evidence="12" id="KW-1185">Reference proteome</keyword>
<dbReference type="InterPro" id="IPR006668">
    <property type="entry name" value="Mg_transptr_MgtE_intracell_dom"/>
</dbReference>
<dbReference type="InterPro" id="IPR006669">
    <property type="entry name" value="MgtE_transporter"/>
</dbReference>
<keyword evidence="3 9" id="KW-0813">Transport</keyword>
<evidence type="ECO:0000256" key="2">
    <source>
        <dbReference type="ARBA" id="ARBA00009749"/>
    </source>
</evidence>
<dbReference type="InterPro" id="IPR000644">
    <property type="entry name" value="CBS_dom"/>
</dbReference>
<organism evidence="11 12">
    <name type="scientific">Piscibacillus salipiscarius</name>
    <dbReference type="NCBI Taxonomy" id="299480"/>
    <lineage>
        <taxon>Bacteria</taxon>
        <taxon>Bacillati</taxon>
        <taxon>Bacillota</taxon>
        <taxon>Bacilli</taxon>
        <taxon>Bacillales</taxon>
        <taxon>Bacillaceae</taxon>
        <taxon>Piscibacillus</taxon>
    </lineage>
</organism>
<feature type="transmembrane region" description="Helical" evidence="9">
    <location>
        <begin position="426"/>
        <end position="448"/>
    </location>
</feature>
<accession>A0ABW5QD25</accession>
<feature type="transmembrane region" description="Helical" evidence="9">
    <location>
        <begin position="321"/>
        <end position="342"/>
    </location>
</feature>
<dbReference type="PANTHER" id="PTHR43773:SF1">
    <property type="entry name" value="MAGNESIUM TRANSPORTER MGTE"/>
    <property type="match status" value="1"/>
</dbReference>
<dbReference type="InterPro" id="IPR038076">
    <property type="entry name" value="MgtE_N_sf"/>
</dbReference>
<sequence>MQQNHKSLEYEAIIAKIYQALEEDSIDRFRSEFLELHPYDQANIFLNLLKETRLQIYTYLSPDEMAEIIEHFELEDVSEIITEMNPRFAAQIFDELSTDDAVDIMNILERNQIASYLTLMNREEAKEIKNLLHYEERTAGSIMTTEYVVVNQNMTIRQAMLHLRDEAPDAETIYYVFVIDDDKRLVGVISLRDLIISEEDWVVSDVMSERVVYASAGDDQESIAKLMRDYDFLALPVVDFKKHLLGIITVDDILDVMDEEASDDYSKLAAVTDMDRNDLSAIDAAKKRLPWLIILLFLGMITATLIGQFEETIAEVALLAVFIPLIAGMAGNTGTQALAVTVRGIATGDVMSEGAMKRLMRETLTGLITGVICGVTIILIVIAWQGIDQLFLGVVVGVSIMASLIVATIAGSFLPLLMHKLNIDPAVASGPFITTINDIISVIIYFGLATTFMEYLT</sequence>
<dbReference type="Pfam" id="PF00571">
    <property type="entry name" value="CBS"/>
    <property type="match status" value="2"/>
</dbReference>
<feature type="transmembrane region" description="Helical" evidence="9">
    <location>
        <begin position="363"/>
        <end position="384"/>
    </location>
</feature>
<dbReference type="SMART" id="SM00116">
    <property type="entry name" value="CBS"/>
    <property type="match status" value="2"/>
</dbReference>
<protein>
    <recommendedName>
        <fullName evidence="9">Magnesium transporter MgtE</fullName>
    </recommendedName>
</protein>
<name>A0ABW5QD25_9BACI</name>
<dbReference type="Gene3D" id="3.10.580.10">
    <property type="entry name" value="CBS-domain"/>
    <property type="match status" value="1"/>
</dbReference>
<dbReference type="PROSITE" id="PS51371">
    <property type="entry name" value="CBS"/>
    <property type="match status" value="2"/>
</dbReference>
<dbReference type="Gene3D" id="1.25.60.10">
    <property type="entry name" value="MgtE N-terminal domain-like"/>
    <property type="match status" value="1"/>
</dbReference>
<evidence type="ECO:0000256" key="4">
    <source>
        <dbReference type="ARBA" id="ARBA00022692"/>
    </source>
</evidence>
<feature type="transmembrane region" description="Helical" evidence="9">
    <location>
        <begin position="289"/>
        <end position="309"/>
    </location>
</feature>
<dbReference type="EMBL" id="JBHUMZ010000049">
    <property type="protein sequence ID" value="MFD2639908.1"/>
    <property type="molecule type" value="Genomic_DNA"/>
</dbReference>
<feature type="domain" description="CBS" evidence="10">
    <location>
        <begin position="207"/>
        <end position="265"/>
    </location>
</feature>
<dbReference type="Pfam" id="PF01769">
    <property type="entry name" value="MgtE"/>
    <property type="match status" value="1"/>
</dbReference>
<evidence type="ECO:0000313" key="12">
    <source>
        <dbReference type="Proteomes" id="UP001597452"/>
    </source>
</evidence>
<comment type="subcellular location">
    <subcellularLocation>
        <location evidence="9">Cell membrane</location>
        <topology evidence="9">Multi-pass membrane protein</topology>
    </subcellularLocation>
    <subcellularLocation>
        <location evidence="1">Membrane</location>
        <topology evidence="1">Multi-pass membrane protein</topology>
    </subcellularLocation>
</comment>
<evidence type="ECO:0000256" key="5">
    <source>
        <dbReference type="ARBA" id="ARBA00022842"/>
    </source>
</evidence>
<keyword evidence="6 9" id="KW-1133">Transmembrane helix</keyword>
<evidence type="ECO:0000313" key="11">
    <source>
        <dbReference type="EMBL" id="MFD2639908.1"/>
    </source>
</evidence>
<dbReference type="SUPFAM" id="SSF161093">
    <property type="entry name" value="MgtE membrane domain-like"/>
    <property type="match status" value="1"/>
</dbReference>
<evidence type="ECO:0000256" key="3">
    <source>
        <dbReference type="ARBA" id="ARBA00022448"/>
    </source>
</evidence>
<evidence type="ECO:0000256" key="9">
    <source>
        <dbReference type="RuleBase" id="RU362011"/>
    </source>
</evidence>